<feature type="region of interest" description="Disordered" evidence="1">
    <location>
        <begin position="135"/>
        <end position="154"/>
    </location>
</feature>
<protein>
    <submittedName>
        <fullName evidence="3">Uncharacterized protein LOC114074437</fullName>
    </submittedName>
</protein>
<reference evidence="2" key="1">
    <citation type="journal article" date="2014" name="Nat. Genet.">
        <title>The genome of the stress-tolerant wild tomato species Solanum pennellii.</title>
        <authorList>
            <person name="Bolger A."/>
            <person name="Scossa F."/>
            <person name="Bolger M.E."/>
            <person name="Lanz C."/>
            <person name="Maumus F."/>
            <person name="Tohge T."/>
            <person name="Quesneville H."/>
            <person name="Alseekh S."/>
            <person name="Sorensen I."/>
            <person name="Lichtenstein G."/>
            <person name="Fich E.A."/>
            <person name="Conte M."/>
            <person name="Keller H."/>
            <person name="Schneeberger K."/>
            <person name="Schwacke R."/>
            <person name="Ofner I."/>
            <person name="Vrebalov J."/>
            <person name="Xu Y."/>
            <person name="Osorio S."/>
            <person name="Aflitos S.A."/>
            <person name="Schijlen E."/>
            <person name="Jimenez-Gomez J.M."/>
            <person name="Ryngajllo M."/>
            <person name="Kimura S."/>
            <person name="Kumar R."/>
            <person name="Koenig D."/>
            <person name="Headland L.R."/>
            <person name="Maloof J.N."/>
            <person name="Sinha N."/>
            <person name="van Ham R.C."/>
            <person name="Lankhorst R.K."/>
            <person name="Mao L."/>
            <person name="Vogel A."/>
            <person name="Arsova B."/>
            <person name="Panstruga R."/>
            <person name="Fei Z."/>
            <person name="Rose J.K."/>
            <person name="Zamir D."/>
            <person name="Carrari F."/>
            <person name="Giovannoni J.J."/>
            <person name="Weigel D."/>
            <person name="Usadel B."/>
            <person name="Fernie A.R."/>
        </authorList>
    </citation>
    <scope>NUCLEOTIDE SEQUENCE [LARGE SCALE GENOMIC DNA]</scope>
    <source>
        <strain evidence="2">cv. LA0716</strain>
    </source>
</reference>
<proteinExistence type="predicted"/>
<gene>
    <name evidence="3" type="primary">LOC114074437</name>
</gene>
<dbReference type="Proteomes" id="UP000694930">
    <property type="component" value="Chromosome 10"/>
</dbReference>
<reference evidence="3" key="2">
    <citation type="submission" date="2025-08" db="UniProtKB">
        <authorList>
            <consortium name="RefSeq"/>
        </authorList>
    </citation>
    <scope>IDENTIFICATION</scope>
</reference>
<feature type="compositionally biased region" description="Basic and acidic residues" evidence="1">
    <location>
        <begin position="180"/>
        <end position="189"/>
    </location>
</feature>
<accession>A0ABM1UXJ4</accession>
<dbReference type="RefSeq" id="XP_027768212.1">
    <property type="nucleotide sequence ID" value="XM_027912411.1"/>
</dbReference>
<evidence type="ECO:0000313" key="2">
    <source>
        <dbReference type="Proteomes" id="UP000694930"/>
    </source>
</evidence>
<sequence length="189" mass="21193">MATLLHHIQPWMQRSIAEAEEQIEKKVAQQMERRIQAVHQRLDAFELKVLACPAVTIDLTTLQVDVPSLRADIDAILDMRVPEHEAAPAELAEDTVLSEHAKRHWSRESEETRSWKKDRTDMEVTRRASLLDEESRQIRARELPAGASSSRFEDVERSTIEGAYISVGTTDGGPTIEGAGSEKPDPLAC</sequence>
<name>A0ABM1UXJ4_SOLPN</name>
<keyword evidence="2" id="KW-1185">Reference proteome</keyword>
<feature type="region of interest" description="Disordered" evidence="1">
    <location>
        <begin position="163"/>
        <end position="189"/>
    </location>
</feature>
<dbReference type="GeneID" id="114074437"/>
<evidence type="ECO:0000256" key="1">
    <source>
        <dbReference type="SAM" id="MobiDB-lite"/>
    </source>
</evidence>
<organism evidence="2 3">
    <name type="scientific">Solanum pennellii</name>
    <name type="common">Tomato</name>
    <name type="synonym">Lycopersicon pennellii</name>
    <dbReference type="NCBI Taxonomy" id="28526"/>
    <lineage>
        <taxon>Eukaryota</taxon>
        <taxon>Viridiplantae</taxon>
        <taxon>Streptophyta</taxon>
        <taxon>Embryophyta</taxon>
        <taxon>Tracheophyta</taxon>
        <taxon>Spermatophyta</taxon>
        <taxon>Magnoliopsida</taxon>
        <taxon>eudicotyledons</taxon>
        <taxon>Gunneridae</taxon>
        <taxon>Pentapetalae</taxon>
        <taxon>asterids</taxon>
        <taxon>lamiids</taxon>
        <taxon>Solanales</taxon>
        <taxon>Solanaceae</taxon>
        <taxon>Solanoideae</taxon>
        <taxon>Solaneae</taxon>
        <taxon>Solanum</taxon>
        <taxon>Solanum subgen. Lycopersicon</taxon>
    </lineage>
</organism>
<evidence type="ECO:0000313" key="3">
    <source>
        <dbReference type="RefSeq" id="XP_027768212.1"/>
    </source>
</evidence>